<dbReference type="Gene3D" id="1.10.287.130">
    <property type="match status" value="1"/>
</dbReference>
<dbReference type="EC" id="2.7.13.3" evidence="3"/>
<dbReference type="SUPFAM" id="SSF47384">
    <property type="entry name" value="Homodimeric domain of signal transducing histidine kinase"/>
    <property type="match status" value="1"/>
</dbReference>
<dbReference type="InterPro" id="IPR006189">
    <property type="entry name" value="CHASE_dom"/>
</dbReference>
<dbReference type="GO" id="GO:0005524">
    <property type="term" value="F:ATP binding"/>
    <property type="evidence" value="ECO:0007669"/>
    <property type="project" value="UniProtKB-KW"/>
</dbReference>
<keyword evidence="12" id="KW-0175">Coiled coil</keyword>
<keyword evidence="7" id="KW-0418">Kinase</keyword>
<dbReference type="InterPro" id="IPR003661">
    <property type="entry name" value="HisK_dim/P_dom"/>
</dbReference>
<proteinExistence type="predicted"/>
<dbReference type="PANTHER" id="PTHR42878:SF15">
    <property type="entry name" value="BACTERIOPHYTOCHROME"/>
    <property type="match status" value="1"/>
</dbReference>
<protein>
    <recommendedName>
        <fullName evidence="11">Sensor-like histidine kinase SenX3</fullName>
        <ecNumber evidence="3">2.7.13.3</ecNumber>
    </recommendedName>
</protein>
<dbReference type="Pfam" id="PF00512">
    <property type="entry name" value="HisKA"/>
    <property type="match status" value="1"/>
</dbReference>
<keyword evidence="8" id="KW-1133">Transmembrane helix</keyword>
<evidence type="ECO:0000256" key="9">
    <source>
        <dbReference type="ARBA" id="ARBA00023012"/>
    </source>
</evidence>
<evidence type="ECO:0000256" key="5">
    <source>
        <dbReference type="ARBA" id="ARBA00022679"/>
    </source>
</evidence>
<keyword evidence="4" id="KW-0597">Phosphoprotein</keyword>
<dbReference type="CDD" id="cd00082">
    <property type="entry name" value="HisKA"/>
    <property type="match status" value="1"/>
</dbReference>
<feature type="coiled-coil region" evidence="12">
    <location>
        <begin position="343"/>
        <end position="370"/>
    </location>
</feature>
<evidence type="ECO:0000256" key="1">
    <source>
        <dbReference type="ARBA" id="ARBA00000085"/>
    </source>
</evidence>
<dbReference type="SMART" id="SM00388">
    <property type="entry name" value="HisKA"/>
    <property type="match status" value="1"/>
</dbReference>
<evidence type="ECO:0000256" key="7">
    <source>
        <dbReference type="ARBA" id="ARBA00022777"/>
    </source>
</evidence>
<dbReference type="Proteomes" id="UP001595850">
    <property type="component" value="Unassembled WGS sequence"/>
</dbReference>
<evidence type="ECO:0000256" key="6">
    <source>
        <dbReference type="ARBA" id="ARBA00022692"/>
    </source>
</evidence>
<dbReference type="InterPro" id="IPR036890">
    <property type="entry name" value="HATPase_C_sf"/>
</dbReference>
<name>A0ABV8I469_9ACTN</name>
<keyword evidence="16" id="KW-0067">ATP-binding</keyword>
<keyword evidence="9" id="KW-0902">Two-component regulatory system</keyword>
<evidence type="ECO:0000256" key="8">
    <source>
        <dbReference type="ARBA" id="ARBA00022989"/>
    </source>
</evidence>
<keyword evidence="6" id="KW-0812">Transmembrane</keyword>
<evidence type="ECO:0000259" key="15">
    <source>
        <dbReference type="PROSITE" id="PS50839"/>
    </source>
</evidence>
<feature type="domain" description="CHASE" evidence="15">
    <location>
        <begin position="160"/>
        <end position="233"/>
    </location>
</feature>
<evidence type="ECO:0000256" key="10">
    <source>
        <dbReference type="ARBA" id="ARBA00023136"/>
    </source>
</evidence>
<feature type="compositionally biased region" description="Gly residues" evidence="13">
    <location>
        <begin position="606"/>
        <end position="620"/>
    </location>
</feature>
<evidence type="ECO:0000256" key="2">
    <source>
        <dbReference type="ARBA" id="ARBA00004236"/>
    </source>
</evidence>
<dbReference type="SUPFAM" id="SSF55874">
    <property type="entry name" value="ATPase domain of HSP90 chaperone/DNA topoisomerase II/histidine kinase"/>
    <property type="match status" value="1"/>
</dbReference>
<reference evidence="17" key="1">
    <citation type="journal article" date="2019" name="Int. J. Syst. Evol. Microbiol.">
        <title>The Global Catalogue of Microorganisms (GCM) 10K type strain sequencing project: providing services to taxonomists for standard genome sequencing and annotation.</title>
        <authorList>
            <consortium name="The Broad Institute Genomics Platform"/>
            <consortium name="The Broad Institute Genome Sequencing Center for Infectious Disease"/>
            <person name="Wu L."/>
            <person name="Ma J."/>
        </authorList>
    </citation>
    <scope>NUCLEOTIDE SEQUENCE [LARGE SCALE GENOMIC DNA]</scope>
    <source>
        <strain evidence="17">TBRC 4489</strain>
    </source>
</reference>
<dbReference type="InterPro" id="IPR042240">
    <property type="entry name" value="CHASE_sf"/>
</dbReference>
<dbReference type="PROSITE" id="PS50109">
    <property type="entry name" value="HIS_KIN"/>
    <property type="match status" value="1"/>
</dbReference>
<evidence type="ECO:0000256" key="13">
    <source>
        <dbReference type="SAM" id="MobiDB-lite"/>
    </source>
</evidence>
<evidence type="ECO:0000313" key="17">
    <source>
        <dbReference type="Proteomes" id="UP001595850"/>
    </source>
</evidence>
<evidence type="ECO:0000256" key="3">
    <source>
        <dbReference type="ARBA" id="ARBA00012438"/>
    </source>
</evidence>
<keyword evidence="16" id="KW-0547">Nucleotide-binding</keyword>
<dbReference type="InterPro" id="IPR050351">
    <property type="entry name" value="BphY/WalK/GraS-like"/>
</dbReference>
<sequence>MASPAARPPYRLGRAGGAVLACVLLVLGLAVSFGTARAMEDAQRRQAGQRMDHHLETVRAAVSGEVHRRVELLGDLAAAVGAQRDPTARDFDALTFRLAFRALPGATGVAYAVPVADARVQDAQRAWRRRGAADLSLRPAGAGEHRFVVLDRSLEPPSPALGSDLAAAAEPSEAMGAARRTGRVTAGRPYVLLRDRGLPADRRQTSFVLVAPVHGAGEAPDAGLLRGWLVMGVRGGDFADGALRRLTHGMVQVTISDVSAPGPARPAATVRNGEPLAGSPELRRAATVEAAGRAWRVELTPTAAFAAASGAGPHPVLLGGGTALSVLTAGLVLALTASRERALSRMEHTAEALRADLARHRLAEARLRERGAELERFASVAAYDLKSPLTVITGYTELVEDQLGPGADPRIRGWLQRVRQSTGRMRRLIDDLLSYSSAGDVPLEPAEVDLEQLVAAVVMERTAHLAHDRPHVGFGRLPAVTADPALLRQVMDHLIANAVKYVRHGATAQVDVSAERRGEAWRVTVSDRGIGIAPEQRESVFAAFGRARGSEGYPGTGLGLAICRRIVERHGGAIHAEENPGGGTRVVFTLPVVPEASPPGAAAEDGTGGTDLSGTVPGGR</sequence>
<comment type="caution">
    <text evidence="16">The sequence shown here is derived from an EMBL/GenBank/DDBJ whole genome shotgun (WGS) entry which is preliminary data.</text>
</comment>
<accession>A0ABV8I469</accession>
<dbReference type="Pfam" id="PF03924">
    <property type="entry name" value="CHASE"/>
    <property type="match status" value="1"/>
</dbReference>
<dbReference type="Gene3D" id="3.30.450.350">
    <property type="entry name" value="CHASE domain"/>
    <property type="match status" value="1"/>
</dbReference>
<dbReference type="PANTHER" id="PTHR42878">
    <property type="entry name" value="TWO-COMPONENT HISTIDINE KINASE"/>
    <property type="match status" value="1"/>
</dbReference>
<evidence type="ECO:0000256" key="12">
    <source>
        <dbReference type="SAM" id="Coils"/>
    </source>
</evidence>
<keyword evidence="10" id="KW-0472">Membrane</keyword>
<dbReference type="SMART" id="SM01079">
    <property type="entry name" value="CHASE"/>
    <property type="match status" value="1"/>
</dbReference>
<gene>
    <name evidence="16" type="ORF">ACFOWE_10970</name>
</gene>
<keyword evidence="17" id="KW-1185">Reference proteome</keyword>
<evidence type="ECO:0000256" key="11">
    <source>
        <dbReference type="ARBA" id="ARBA00039401"/>
    </source>
</evidence>
<dbReference type="InterPro" id="IPR005467">
    <property type="entry name" value="His_kinase_dom"/>
</dbReference>
<dbReference type="Pfam" id="PF02518">
    <property type="entry name" value="HATPase_c"/>
    <property type="match status" value="1"/>
</dbReference>
<organism evidence="16 17">
    <name type="scientific">Planomonospora corallina</name>
    <dbReference type="NCBI Taxonomy" id="1806052"/>
    <lineage>
        <taxon>Bacteria</taxon>
        <taxon>Bacillati</taxon>
        <taxon>Actinomycetota</taxon>
        <taxon>Actinomycetes</taxon>
        <taxon>Streptosporangiales</taxon>
        <taxon>Streptosporangiaceae</taxon>
        <taxon>Planomonospora</taxon>
    </lineage>
</organism>
<dbReference type="RefSeq" id="WP_377287141.1">
    <property type="nucleotide sequence ID" value="NZ_JBHSBM010000014.1"/>
</dbReference>
<dbReference type="InterPro" id="IPR004358">
    <property type="entry name" value="Sig_transdc_His_kin-like_C"/>
</dbReference>
<dbReference type="PROSITE" id="PS50839">
    <property type="entry name" value="CHASE"/>
    <property type="match status" value="1"/>
</dbReference>
<comment type="catalytic activity">
    <reaction evidence="1">
        <text>ATP + protein L-histidine = ADP + protein N-phospho-L-histidine.</text>
        <dbReference type="EC" id="2.7.13.3"/>
    </reaction>
</comment>
<evidence type="ECO:0000259" key="14">
    <source>
        <dbReference type="PROSITE" id="PS50109"/>
    </source>
</evidence>
<comment type="subcellular location">
    <subcellularLocation>
        <location evidence="2">Cell membrane</location>
    </subcellularLocation>
</comment>
<dbReference type="SMART" id="SM00387">
    <property type="entry name" value="HATPase_c"/>
    <property type="match status" value="1"/>
</dbReference>
<feature type="domain" description="Histidine kinase" evidence="14">
    <location>
        <begin position="380"/>
        <end position="594"/>
    </location>
</feature>
<evidence type="ECO:0000256" key="4">
    <source>
        <dbReference type="ARBA" id="ARBA00022553"/>
    </source>
</evidence>
<dbReference type="InterPro" id="IPR036097">
    <property type="entry name" value="HisK_dim/P_sf"/>
</dbReference>
<dbReference type="Gene3D" id="3.30.565.10">
    <property type="entry name" value="Histidine kinase-like ATPase, C-terminal domain"/>
    <property type="match status" value="1"/>
</dbReference>
<feature type="region of interest" description="Disordered" evidence="13">
    <location>
        <begin position="595"/>
        <end position="620"/>
    </location>
</feature>
<keyword evidence="5" id="KW-0808">Transferase</keyword>
<dbReference type="PRINTS" id="PR00344">
    <property type="entry name" value="BCTRLSENSOR"/>
</dbReference>
<evidence type="ECO:0000313" key="16">
    <source>
        <dbReference type="EMBL" id="MFC4058819.1"/>
    </source>
</evidence>
<dbReference type="InterPro" id="IPR003594">
    <property type="entry name" value="HATPase_dom"/>
</dbReference>
<dbReference type="EMBL" id="JBHSBM010000014">
    <property type="protein sequence ID" value="MFC4058819.1"/>
    <property type="molecule type" value="Genomic_DNA"/>
</dbReference>